<dbReference type="Gene3D" id="3.30.70.100">
    <property type="match status" value="1"/>
</dbReference>
<dbReference type="AlphaFoldDB" id="A0A6J6MXT4"/>
<dbReference type="Pfam" id="PF03992">
    <property type="entry name" value="ABM"/>
    <property type="match status" value="1"/>
</dbReference>
<dbReference type="SUPFAM" id="SSF54909">
    <property type="entry name" value="Dimeric alpha+beta barrel"/>
    <property type="match status" value="1"/>
</dbReference>
<dbReference type="InterPro" id="IPR011008">
    <property type="entry name" value="Dimeric_a/b-barrel"/>
</dbReference>
<feature type="domain" description="ABM" evidence="1">
    <location>
        <begin position="16"/>
        <end position="81"/>
    </location>
</feature>
<organism evidence="2">
    <name type="scientific">freshwater metagenome</name>
    <dbReference type="NCBI Taxonomy" id="449393"/>
    <lineage>
        <taxon>unclassified sequences</taxon>
        <taxon>metagenomes</taxon>
        <taxon>ecological metagenomes</taxon>
    </lineage>
</organism>
<gene>
    <name evidence="2" type="ORF">UFOPK2310_00999</name>
</gene>
<accession>A0A6J6MXT4</accession>
<name>A0A6J6MXT4_9ZZZZ</name>
<sequence length="142" mass="14900">MIDLNALANLPAPGLIVISRFRVGVDQVAEFAANSRHAIAVLATCNGFVEAFVGQSTDEPDLLTITSRWQHVGAYRRALSTFDVKVSVIPFLSLAIDESSAYEIVHHRTEHSVTDSASGLAADAGSIGLGDAAGPAIRSVPS</sequence>
<proteinExistence type="predicted"/>
<dbReference type="InterPro" id="IPR007138">
    <property type="entry name" value="ABM_dom"/>
</dbReference>
<evidence type="ECO:0000313" key="2">
    <source>
        <dbReference type="EMBL" id="CAB4677365.1"/>
    </source>
</evidence>
<protein>
    <submittedName>
        <fullName evidence="2">Unannotated protein</fullName>
    </submittedName>
</protein>
<evidence type="ECO:0000259" key="1">
    <source>
        <dbReference type="Pfam" id="PF03992"/>
    </source>
</evidence>
<dbReference type="EMBL" id="CAEZWW010000118">
    <property type="protein sequence ID" value="CAB4677365.1"/>
    <property type="molecule type" value="Genomic_DNA"/>
</dbReference>
<reference evidence="2" key="1">
    <citation type="submission" date="2020-05" db="EMBL/GenBank/DDBJ databases">
        <authorList>
            <person name="Chiriac C."/>
            <person name="Salcher M."/>
            <person name="Ghai R."/>
            <person name="Kavagutti S V."/>
        </authorList>
    </citation>
    <scope>NUCLEOTIDE SEQUENCE</scope>
</reference>